<evidence type="ECO:0000313" key="1">
    <source>
        <dbReference type="EMBL" id="SFC89527.1"/>
    </source>
</evidence>
<organism evidence="1 2">
    <name type="scientific">Nocardioides terrae</name>
    <dbReference type="NCBI Taxonomy" id="574651"/>
    <lineage>
        <taxon>Bacteria</taxon>
        <taxon>Bacillati</taxon>
        <taxon>Actinomycetota</taxon>
        <taxon>Actinomycetes</taxon>
        <taxon>Propionibacteriales</taxon>
        <taxon>Nocardioidaceae</taxon>
        <taxon>Nocardioides</taxon>
    </lineage>
</organism>
<reference evidence="1 2" key="1">
    <citation type="submission" date="2016-10" db="EMBL/GenBank/DDBJ databases">
        <authorList>
            <person name="de Groot N.N."/>
        </authorList>
    </citation>
    <scope>NUCLEOTIDE SEQUENCE [LARGE SCALE GENOMIC DNA]</scope>
    <source>
        <strain evidence="1 2">CGMCC 1.7056</strain>
    </source>
</reference>
<dbReference type="Proteomes" id="UP000198832">
    <property type="component" value="Unassembled WGS sequence"/>
</dbReference>
<evidence type="ECO:0008006" key="3">
    <source>
        <dbReference type="Google" id="ProtNLM"/>
    </source>
</evidence>
<dbReference type="InterPro" id="IPR021678">
    <property type="entry name" value="DUF3263"/>
</dbReference>
<gene>
    <name evidence="1" type="ORF">SAMN04487968_113112</name>
</gene>
<evidence type="ECO:0000313" key="2">
    <source>
        <dbReference type="Proteomes" id="UP000198832"/>
    </source>
</evidence>
<dbReference type="EMBL" id="FOLB01000013">
    <property type="protein sequence ID" value="SFC89527.1"/>
    <property type="molecule type" value="Genomic_DNA"/>
</dbReference>
<dbReference type="RefSeq" id="WP_091125952.1">
    <property type="nucleotide sequence ID" value="NZ_FOLB01000013.1"/>
</dbReference>
<proteinExistence type="predicted"/>
<keyword evidence="2" id="KW-1185">Reference proteome</keyword>
<accession>A0A1I1MVQ5</accession>
<dbReference type="STRING" id="574651.SAMN04487968_113112"/>
<dbReference type="AlphaFoldDB" id="A0A1I1MVQ5"/>
<protein>
    <recommendedName>
        <fullName evidence="3">DUF3263 domain-containing protein</fullName>
    </recommendedName>
</protein>
<dbReference type="OrthoDB" id="3268863at2"/>
<name>A0A1I1MVQ5_9ACTN</name>
<dbReference type="Pfam" id="PF11662">
    <property type="entry name" value="DUF3263"/>
    <property type="match status" value="1"/>
</dbReference>
<sequence>MAAENAASRSEVQHAALSERDREILDFERQWWKYAGAKETAVREKFDMSATRYYQVLNALIDRPEALEADPLLVRRLRRLRAERQRQRSARRLGFEV</sequence>